<dbReference type="SUPFAM" id="SSF47413">
    <property type="entry name" value="lambda repressor-like DNA-binding domains"/>
    <property type="match status" value="1"/>
</dbReference>
<evidence type="ECO:0000259" key="2">
    <source>
        <dbReference type="PROSITE" id="PS50943"/>
    </source>
</evidence>
<dbReference type="EMBL" id="CP071709">
    <property type="protein sequence ID" value="QVY63005.1"/>
    <property type="molecule type" value="Genomic_DNA"/>
</dbReference>
<dbReference type="Pfam" id="PF01381">
    <property type="entry name" value="HTH_3"/>
    <property type="match status" value="1"/>
</dbReference>
<protein>
    <submittedName>
        <fullName evidence="3">Helix-turn-helix domain-containing protein</fullName>
    </submittedName>
</protein>
<gene>
    <name evidence="3" type="ORF">J1899_08175</name>
</gene>
<dbReference type="PROSITE" id="PS50943">
    <property type="entry name" value="HTH_CROC1"/>
    <property type="match status" value="1"/>
</dbReference>
<dbReference type="RefSeq" id="WP_214478369.1">
    <property type="nucleotide sequence ID" value="NZ_CP071709.1"/>
</dbReference>
<dbReference type="PANTHER" id="PTHR46558:SF4">
    <property type="entry name" value="DNA-BIDING PHAGE PROTEIN"/>
    <property type="match status" value="1"/>
</dbReference>
<name>A0ABX8FG83_9BACI</name>
<evidence type="ECO:0000313" key="4">
    <source>
        <dbReference type="Proteomes" id="UP000679247"/>
    </source>
</evidence>
<keyword evidence="1" id="KW-0238">DNA-binding</keyword>
<dbReference type="InterPro" id="IPR010982">
    <property type="entry name" value="Lambda_DNA-bd_dom_sf"/>
</dbReference>
<evidence type="ECO:0000313" key="3">
    <source>
        <dbReference type="EMBL" id="QVY63005.1"/>
    </source>
</evidence>
<dbReference type="CDD" id="cd00093">
    <property type="entry name" value="HTH_XRE"/>
    <property type="match status" value="1"/>
</dbReference>
<proteinExistence type="predicted"/>
<organism evidence="3 4">
    <name type="scientific">Cytobacillus gottheilii</name>
    <dbReference type="NCBI Taxonomy" id="859144"/>
    <lineage>
        <taxon>Bacteria</taxon>
        <taxon>Bacillati</taxon>
        <taxon>Bacillota</taxon>
        <taxon>Bacilli</taxon>
        <taxon>Bacillales</taxon>
        <taxon>Bacillaceae</taxon>
        <taxon>Cytobacillus</taxon>
    </lineage>
</organism>
<feature type="domain" description="HTH cro/C1-type" evidence="2">
    <location>
        <begin position="5"/>
        <end position="59"/>
    </location>
</feature>
<keyword evidence="4" id="KW-1185">Reference proteome</keyword>
<dbReference type="Proteomes" id="UP000679247">
    <property type="component" value="Chromosome"/>
</dbReference>
<dbReference type="Gene3D" id="1.10.260.40">
    <property type="entry name" value="lambda repressor-like DNA-binding domains"/>
    <property type="match status" value="1"/>
</dbReference>
<accession>A0ABX8FG83</accession>
<dbReference type="PANTHER" id="PTHR46558">
    <property type="entry name" value="TRACRIPTIONAL REGULATORY PROTEIN-RELATED-RELATED"/>
    <property type="match status" value="1"/>
</dbReference>
<evidence type="ECO:0000256" key="1">
    <source>
        <dbReference type="ARBA" id="ARBA00023125"/>
    </source>
</evidence>
<dbReference type="InterPro" id="IPR001387">
    <property type="entry name" value="Cro/C1-type_HTH"/>
</dbReference>
<dbReference type="SMART" id="SM00530">
    <property type="entry name" value="HTH_XRE"/>
    <property type="match status" value="1"/>
</dbReference>
<sequence>MRCKLKDIRKEQGWTQKWLAQQIGVSDKTMSEIITEKSVPTLQTAIRIAKVVGVPVEGIWTED</sequence>
<reference evidence="3 4" key="1">
    <citation type="submission" date="2021-03" db="EMBL/GenBank/DDBJ databases">
        <title>The first data on the complete genome of the tetrodotoxin-producing bacterium.</title>
        <authorList>
            <person name="Melnikova D.I."/>
            <person name="Nijland R."/>
            <person name="Magarlamov T.Y."/>
        </authorList>
    </citation>
    <scope>NUCLEOTIDE SEQUENCE [LARGE SCALE GENOMIC DNA]</scope>
    <source>
        <strain evidence="3 4">1839</strain>
    </source>
</reference>